<organism evidence="6 7">
    <name type="scientific">Ideonella paludis</name>
    <dbReference type="NCBI Taxonomy" id="1233411"/>
    <lineage>
        <taxon>Bacteria</taxon>
        <taxon>Pseudomonadati</taxon>
        <taxon>Pseudomonadota</taxon>
        <taxon>Betaproteobacteria</taxon>
        <taxon>Burkholderiales</taxon>
        <taxon>Sphaerotilaceae</taxon>
        <taxon>Ideonella</taxon>
    </lineage>
</organism>
<comment type="caution">
    <text evidence="6">The sequence shown here is derived from an EMBL/GenBank/DDBJ whole genome shotgun (WGS) entry which is preliminary data.</text>
</comment>
<dbReference type="InterPro" id="IPR006260">
    <property type="entry name" value="TonB/TolA_C"/>
</dbReference>
<protein>
    <submittedName>
        <fullName evidence="6">TonB family protein</fullName>
    </submittedName>
</protein>
<evidence type="ECO:0000256" key="3">
    <source>
        <dbReference type="ARBA" id="ARBA00022989"/>
    </source>
</evidence>
<name>A0ABS5E2R7_9BURK</name>
<sequence length="159" mass="17024">MDRVQGLAAVRPLAKKAQLLVPFFCCAMLALLPGACLYAQPNPEAGAGPNTQSAMPAAKPQTACLSREIEYTPAAMRAKIQCSVGVGFFVESNGRTSEAFITESCGETPQHKQLDRVVLQAMKTCPAEPSLDAESRPMRSRGSLIITFSLDRLPAVMPN</sequence>
<proteinExistence type="predicted"/>
<keyword evidence="2" id="KW-0812">Transmembrane</keyword>
<evidence type="ECO:0000259" key="5">
    <source>
        <dbReference type="Pfam" id="PF03544"/>
    </source>
</evidence>
<keyword evidence="3" id="KW-1133">Transmembrane helix</keyword>
<gene>
    <name evidence="6" type="ORF">KAK11_19950</name>
</gene>
<evidence type="ECO:0000256" key="1">
    <source>
        <dbReference type="ARBA" id="ARBA00004167"/>
    </source>
</evidence>
<dbReference type="SUPFAM" id="SSF74653">
    <property type="entry name" value="TolA/TonB C-terminal domain"/>
    <property type="match status" value="1"/>
</dbReference>
<dbReference type="EMBL" id="JAGQDG010000009">
    <property type="protein sequence ID" value="MBQ0937609.1"/>
    <property type="molecule type" value="Genomic_DNA"/>
</dbReference>
<keyword evidence="4" id="KW-0472">Membrane</keyword>
<evidence type="ECO:0000313" key="7">
    <source>
        <dbReference type="Proteomes" id="UP000672097"/>
    </source>
</evidence>
<dbReference type="Proteomes" id="UP000672097">
    <property type="component" value="Unassembled WGS sequence"/>
</dbReference>
<reference evidence="6 7" key="1">
    <citation type="submission" date="2021-04" db="EMBL/GenBank/DDBJ databases">
        <title>The genome sequence of type strain Ideonella paludis KCTC 32238.</title>
        <authorList>
            <person name="Liu Y."/>
        </authorList>
    </citation>
    <scope>NUCLEOTIDE SEQUENCE [LARGE SCALE GENOMIC DNA]</scope>
    <source>
        <strain evidence="6 7">KCTC 32238</strain>
    </source>
</reference>
<evidence type="ECO:0000256" key="2">
    <source>
        <dbReference type="ARBA" id="ARBA00022692"/>
    </source>
</evidence>
<dbReference type="Pfam" id="PF03544">
    <property type="entry name" value="TonB_C"/>
    <property type="match status" value="1"/>
</dbReference>
<keyword evidence="7" id="KW-1185">Reference proteome</keyword>
<evidence type="ECO:0000313" key="6">
    <source>
        <dbReference type="EMBL" id="MBQ0937609.1"/>
    </source>
</evidence>
<evidence type="ECO:0000256" key="4">
    <source>
        <dbReference type="ARBA" id="ARBA00023136"/>
    </source>
</evidence>
<accession>A0ABS5E2R7</accession>
<dbReference type="InterPro" id="IPR037682">
    <property type="entry name" value="TonB_C"/>
</dbReference>
<comment type="subcellular location">
    <subcellularLocation>
        <location evidence="1">Membrane</location>
        <topology evidence="1">Single-pass membrane protein</topology>
    </subcellularLocation>
</comment>
<dbReference type="NCBIfam" id="TIGR01352">
    <property type="entry name" value="tonB_Cterm"/>
    <property type="match status" value="1"/>
</dbReference>
<dbReference type="Gene3D" id="3.30.1150.10">
    <property type="match status" value="1"/>
</dbReference>
<feature type="domain" description="TonB C-terminal" evidence="5">
    <location>
        <begin position="69"/>
        <end position="150"/>
    </location>
</feature>